<evidence type="ECO:0000256" key="6">
    <source>
        <dbReference type="ARBA" id="ARBA00023242"/>
    </source>
</evidence>
<dbReference type="VEuPathDB" id="FungiDB:CLCR_05484"/>
<evidence type="ECO:0000256" key="5">
    <source>
        <dbReference type="ARBA" id="ARBA00023163"/>
    </source>
</evidence>
<gene>
    <name evidence="9" type="ORF">CLCR_05484</name>
</gene>
<dbReference type="STRING" id="86049.A0A1C1C7F3"/>
<keyword evidence="6" id="KW-0539">Nucleus</keyword>
<dbReference type="Pfam" id="PF00172">
    <property type="entry name" value="Zn_clus"/>
    <property type="match status" value="1"/>
</dbReference>
<dbReference type="CDD" id="cd12148">
    <property type="entry name" value="fungal_TF_MHR"/>
    <property type="match status" value="1"/>
</dbReference>
<evidence type="ECO:0000256" key="7">
    <source>
        <dbReference type="SAM" id="MobiDB-lite"/>
    </source>
</evidence>
<evidence type="ECO:0000256" key="4">
    <source>
        <dbReference type="ARBA" id="ARBA00023125"/>
    </source>
</evidence>
<dbReference type="InterPro" id="IPR001138">
    <property type="entry name" value="Zn2Cys6_DnaBD"/>
</dbReference>
<evidence type="ECO:0000256" key="3">
    <source>
        <dbReference type="ARBA" id="ARBA00023015"/>
    </source>
</evidence>
<dbReference type="AlphaFoldDB" id="A0A1C1C7F3"/>
<dbReference type="GO" id="GO:0000981">
    <property type="term" value="F:DNA-binding transcription factor activity, RNA polymerase II-specific"/>
    <property type="evidence" value="ECO:0007669"/>
    <property type="project" value="InterPro"/>
</dbReference>
<feature type="region of interest" description="Disordered" evidence="7">
    <location>
        <begin position="726"/>
        <end position="747"/>
    </location>
</feature>
<dbReference type="GO" id="GO:0006351">
    <property type="term" value="P:DNA-templated transcription"/>
    <property type="evidence" value="ECO:0007669"/>
    <property type="project" value="InterPro"/>
</dbReference>
<organism evidence="9 10">
    <name type="scientific">Cladophialophora carrionii</name>
    <dbReference type="NCBI Taxonomy" id="86049"/>
    <lineage>
        <taxon>Eukaryota</taxon>
        <taxon>Fungi</taxon>
        <taxon>Dikarya</taxon>
        <taxon>Ascomycota</taxon>
        <taxon>Pezizomycotina</taxon>
        <taxon>Eurotiomycetes</taxon>
        <taxon>Chaetothyriomycetidae</taxon>
        <taxon>Chaetothyriales</taxon>
        <taxon>Herpotrichiellaceae</taxon>
        <taxon>Cladophialophora</taxon>
    </lineage>
</organism>
<reference evidence="10" key="1">
    <citation type="submission" date="2015-07" db="EMBL/GenBank/DDBJ databases">
        <authorList>
            <person name="Teixeira M.M."/>
            <person name="Souza R.C."/>
            <person name="Almeida L.G."/>
            <person name="Vicente V.A."/>
            <person name="de Hoog S."/>
            <person name="Bocca A.L."/>
            <person name="de Almeida S.R."/>
            <person name="Vasconcelos A.T."/>
            <person name="Felipe M.S."/>
        </authorList>
    </citation>
    <scope>NUCLEOTIDE SEQUENCE [LARGE SCALE GENOMIC DNA]</scope>
    <source>
        <strain evidence="10">KSF</strain>
    </source>
</reference>
<comment type="subcellular location">
    <subcellularLocation>
        <location evidence="1">Nucleus</location>
    </subcellularLocation>
</comment>
<accession>A0A1C1C7F3</accession>
<comment type="caution">
    <text evidence="9">The sequence shown here is derived from an EMBL/GenBank/DDBJ whole genome shotgun (WGS) entry which is preliminary data.</text>
</comment>
<dbReference type="GO" id="GO:0003677">
    <property type="term" value="F:DNA binding"/>
    <property type="evidence" value="ECO:0007669"/>
    <property type="project" value="UniProtKB-KW"/>
</dbReference>
<dbReference type="InterPro" id="IPR050613">
    <property type="entry name" value="Sec_Metabolite_Reg"/>
</dbReference>
<dbReference type="GO" id="GO:0008270">
    <property type="term" value="F:zinc ion binding"/>
    <property type="evidence" value="ECO:0007669"/>
    <property type="project" value="InterPro"/>
</dbReference>
<sequence>MSRPRASHACRECRRKKLRCDLARPSCTRCASSGSPCVYGAGSSGSRDFQFVQTTFHGSRGESSGAGSLAATEEVALSPARLRTLEEKLENLTAQVQALQGRNSTPPLIAAASEPSADVANDTMKRVRTTESAASAEVMRESGAGHLLVQPGGRLRYVSRGHWAAMCEEAGEIEMLLRGQTRYDLPVAEKQTRPLHDGEVVSAPAAWDRSKRVSSHSRQSSPLHTLQILDRSRADALFDAYISCFHPVVPLTHIPTLRRDYELVWDLQRSGGAPNTIQTMPLILAALYAGAVVYHHPSLQNTRPDTDIERVATEIHHEATAALHLAHFPRVPTVAGLAAHLILQGMWMRDEEPLSASGDFGVAVRVAQMLGLHKDPSRFKTTVAPIQAEIQRRVWWHVFHCDVLVAVASGLPPLIERSSWDTMMVSDLYEDRFGTMEGLQHDEESRARYLQGETGPDASPLASPLGIWLQGKFQDALLVRKLLDKAFHEDQMTIDDMVSARIDLQLLRRQLRARSQLIPINSSNNTYEDNPQFNMWAKVLLTTLGDKNWWFLHTPLLHRSITQAWQSLIPNLQLYCCAFLEQYIILCCAQDFIRFHWSWPGNHQPLHALMLVLKEVERNPTGAEVEISCTVIDQTMALCAPEGGITASGNGAMMHRPLNEGGAEAWDLIRRLRARVWTKIGRDPDVILTRDDVESIVAQKLQAFKASSGILDLRTPLPSEVTGQFEQQPMAQPATSLHSGTSSFTTPLPDVAGDPSQFDQYTFGLSGGRPTPNINWDDWDQVFNTGYD</sequence>
<dbReference type="PROSITE" id="PS00463">
    <property type="entry name" value="ZN2_CY6_FUNGAL_1"/>
    <property type="match status" value="1"/>
</dbReference>
<dbReference type="Gene3D" id="4.10.240.10">
    <property type="entry name" value="Zn(2)-C6 fungal-type DNA-binding domain"/>
    <property type="match status" value="1"/>
</dbReference>
<dbReference type="InterPro" id="IPR036864">
    <property type="entry name" value="Zn2-C6_fun-type_DNA-bd_sf"/>
</dbReference>
<keyword evidence="3" id="KW-0805">Transcription regulation</keyword>
<evidence type="ECO:0000313" key="10">
    <source>
        <dbReference type="Proteomes" id="UP000094526"/>
    </source>
</evidence>
<keyword evidence="2" id="KW-0479">Metal-binding</keyword>
<dbReference type="GO" id="GO:0005634">
    <property type="term" value="C:nucleus"/>
    <property type="evidence" value="ECO:0007669"/>
    <property type="project" value="UniProtKB-SubCell"/>
</dbReference>
<name>A0A1C1C7F3_9EURO</name>
<protein>
    <recommendedName>
        <fullName evidence="8">Zn(2)-C6 fungal-type domain-containing protein</fullName>
    </recommendedName>
</protein>
<dbReference type="EMBL" id="LGRB01000020">
    <property type="protein sequence ID" value="OCT44398.1"/>
    <property type="molecule type" value="Genomic_DNA"/>
</dbReference>
<dbReference type="SMART" id="SM00066">
    <property type="entry name" value="GAL4"/>
    <property type="match status" value="1"/>
</dbReference>
<keyword evidence="5" id="KW-0804">Transcription</keyword>
<dbReference type="SUPFAM" id="SSF57701">
    <property type="entry name" value="Zn2/Cys6 DNA-binding domain"/>
    <property type="match status" value="1"/>
</dbReference>
<proteinExistence type="predicted"/>
<dbReference type="VEuPathDB" id="FungiDB:G647_07092"/>
<feature type="domain" description="Zn(2)-C6 fungal-type" evidence="8">
    <location>
        <begin position="9"/>
        <end position="39"/>
    </location>
</feature>
<evidence type="ECO:0000256" key="1">
    <source>
        <dbReference type="ARBA" id="ARBA00004123"/>
    </source>
</evidence>
<evidence type="ECO:0000259" key="8">
    <source>
        <dbReference type="PROSITE" id="PS50048"/>
    </source>
</evidence>
<keyword evidence="10" id="KW-1185">Reference proteome</keyword>
<dbReference type="InterPro" id="IPR007219">
    <property type="entry name" value="XnlR_reg_dom"/>
</dbReference>
<dbReference type="CDD" id="cd00067">
    <property type="entry name" value="GAL4"/>
    <property type="match status" value="1"/>
</dbReference>
<keyword evidence="4" id="KW-0238">DNA-binding</keyword>
<dbReference type="PANTHER" id="PTHR31001">
    <property type="entry name" value="UNCHARACTERIZED TRANSCRIPTIONAL REGULATORY PROTEIN"/>
    <property type="match status" value="1"/>
</dbReference>
<dbReference type="Pfam" id="PF04082">
    <property type="entry name" value="Fungal_trans"/>
    <property type="match status" value="1"/>
</dbReference>
<evidence type="ECO:0000256" key="2">
    <source>
        <dbReference type="ARBA" id="ARBA00022723"/>
    </source>
</evidence>
<dbReference type="Proteomes" id="UP000094526">
    <property type="component" value="Unassembled WGS sequence"/>
</dbReference>
<dbReference type="SMART" id="SM00906">
    <property type="entry name" value="Fungal_trans"/>
    <property type="match status" value="1"/>
</dbReference>
<dbReference type="PANTHER" id="PTHR31001:SF79">
    <property type="entry name" value="ZN(II)2CYS6 TRANSCRIPTION FACTOR (EUROFUNG)"/>
    <property type="match status" value="1"/>
</dbReference>
<feature type="compositionally biased region" description="Polar residues" evidence="7">
    <location>
        <begin position="726"/>
        <end position="746"/>
    </location>
</feature>
<dbReference type="eggNOG" id="ENOG502QZSN">
    <property type="taxonomic scope" value="Eukaryota"/>
</dbReference>
<evidence type="ECO:0000313" key="9">
    <source>
        <dbReference type="EMBL" id="OCT44398.1"/>
    </source>
</evidence>
<dbReference type="OrthoDB" id="3989227at2759"/>
<dbReference type="PROSITE" id="PS50048">
    <property type="entry name" value="ZN2_CY6_FUNGAL_2"/>
    <property type="match status" value="1"/>
</dbReference>